<evidence type="ECO:0000313" key="4">
    <source>
        <dbReference type="EMBL" id="CAF1527213.1"/>
    </source>
</evidence>
<dbReference type="EMBL" id="CAJNOL010002761">
    <property type="protein sequence ID" value="CAF1527213.1"/>
    <property type="molecule type" value="Genomic_DNA"/>
</dbReference>
<dbReference type="InterPro" id="IPR004403">
    <property type="entry name" value="Peptide_chain-rel_eRF1/aRF1"/>
</dbReference>
<evidence type="ECO:0000259" key="2">
    <source>
        <dbReference type="Pfam" id="PF03465"/>
    </source>
</evidence>
<dbReference type="Proteomes" id="UP000663870">
    <property type="component" value="Unassembled WGS sequence"/>
</dbReference>
<evidence type="ECO:0008006" key="6">
    <source>
        <dbReference type="Google" id="ProtNLM"/>
    </source>
</evidence>
<gene>
    <name evidence="4" type="ORF">JXQ802_LOCUS41967</name>
    <name evidence="3" type="ORF">PYM288_LOCUS10825</name>
</gene>
<dbReference type="Gene3D" id="3.30.1330.30">
    <property type="match status" value="1"/>
</dbReference>
<evidence type="ECO:0000313" key="5">
    <source>
        <dbReference type="Proteomes" id="UP000663870"/>
    </source>
</evidence>
<reference evidence="4" key="1">
    <citation type="submission" date="2021-02" db="EMBL/GenBank/DDBJ databases">
        <authorList>
            <person name="Nowell W R."/>
        </authorList>
    </citation>
    <scope>NUCLEOTIDE SEQUENCE</scope>
</reference>
<dbReference type="Pfam" id="PF03465">
    <property type="entry name" value="eRF1_3"/>
    <property type="match status" value="1"/>
</dbReference>
<evidence type="ECO:0000259" key="1">
    <source>
        <dbReference type="Pfam" id="PF03464"/>
    </source>
</evidence>
<dbReference type="AlphaFoldDB" id="A0A815V1E5"/>
<dbReference type="InterPro" id="IPR005142">
    <property type="entry name" value="eRF1_3"/>
</dbReference>
<dbReference type="FunFam" id="3.30.1330.30:FF:000032">
    <property type="entry name" value="Eukaryotic peptide chain release factor subunit 1"/>
    <property type="match status" value="1"/>
</dbReference>
<dbReference type="PANTHER" id="PTHR10113">
    <property type="entry name" value="PEPTIDE CHAIN RELEASE FACTOR SUBUNIT 1"/>
    <property type="match status" value="1"/>
</dbReference>
<keyword evidence="5" id="KW-1185">Reference proteome</keyword>
<dbReference type="InterPro" id="IPR029064">
    <property type="entry name" value="Ribosomal_eL30-like_sf"/>
</dbReference>
<dbReference type="Gene3D" id="3.30.420.60">
    <property type="entry name" value="eRF1 domain 2"/>
    <property type="match status" value="1"/>
</dbReference>
<dbReference type="GO" id="GO:0003747">
    <property type="term" value="F:translation release factor activity"/>
    <property type="evidence" value="ECO:0007669"/>
    <property type="project" value="InterPro"/>
</dbReference>
<dbReference type="Pfam" id="PF03464">
    <property type="entry name" value="eRF1_2"/>
    <property type="match status" value="1"/>
</dbReference>
<evidence type="ECO:0000313" key="3">
    <source>
        <dbReference type="EMBL" id="CAF0926631.1"/>
    </source>
</evidence>
<dbReference type="Proteomes" id="UP000663854">
    <property type="component" value="Unassembled WGS sequence"/>
</dbReference>
<dbReference type="SUPFAM" id="SSF55315">
    <property type="entry name" value="L30e-like"/>
    <property type="match status" value="1"/>
</dbReference>
<dbReference type="InterPro" id="IPR005141">
    <property type="entry name" value="eRF1_2"/>
</dbReference>
<accession>A0A815V1E5</accession>
<dbReference type="EMBL" id="CAJNOH010000174">
    <property type="protein sequence ID" value="CAF0926631.1"/>
    <property type="molecule type" value="Genomic_DNA"/>
</dbReference>
<protein>
    <recommendedName>
        <fullName evidence="6">eRF1 domain-containing protein</fullName>
    </recommendedName>
</protein>
<sequence length="305" mass="35710">MAKYQVLQSLLAKDCQFGFIILYRNEALFGVLHGNSRNIITKISADLPKKCRYGGSRTVQYTQLRREKQQIYKQKISETARQCFITDDKVNVMGIILATEESFINEFQLDVFDSCLQEKILERVIISDDGENDFNQAIDLIIETLNNIKFIREKKVLARYFNKVSKDGSQYCFGVTDTLKALEMGSIETLIVWENFDVNHYFLRHSQMQEMKMTSSCVDQEKYTDFDWEHIEEMPLLEWFVKNHKKFGATLEIVTDKSQQGYRFVHDFDGIGGILHHKINLQNTSIEEDAELIDYSDYDDMFFHS</sequence>
<name>A0A815V1E5_9BILA</name>
<proteinExistence type="predicted"/>
<dbReference type="InterPro" id="IPR042226">
    <property type="entry name" value="eFR1_2_sf"/>
</dbReference>
<feature type="domain" description="eRF1" evidence="2">
    <location>
        <begin position="150"/>
        <end position="279"/>
    </location>
</feature>
<organism evidence="4 5">
    <name type="scientific">Rotaria sordida</name>
    <dbReference type="NCBI Taxonomy" id="392033"/>
    <lineage>
        <taxon>Eukaryota</taxon>
        <taxon>Metazoa</taxon>
        <taxon>Spiralia</taxon>
        <taxon>Gnathifera</taxon>
        <taxon>Rotifera</taxon>
        <taxon>Eurotatoria</taxon>
        <taxon>Bdelloidea</taxon>
        <taxon>Philodinida</taxon>
        <taxon>Philodinidae</taxon>
        <taxon>Rotaria</taxon>
    </lineage>
</organism>
<dbReference type="SUPFAM" id="SSF53137">
    <property type="entry name" value="Translational machinery components"/>
    <property type="match status" value="1"/>
</dbReference>
<feature type="domain" description="eRF1" evidence="1">
    <location>
        <begin position="17"/>
        <end position="146"/>
    </location>
</feature>
<comment type="caution">
    <text evidence="4">The sequence shown here is derived from an EMBL/GenBank/DDBJ whole genome shotgun (WGS) entry which is preliminary data.</text>
</comment>